<evidence type="ECO:0008006" key="4">
    <source>
        <dbReference type="Google" id="ProtNLM"/>
    </source>
</evidence>
<sequence length="139" mass="16356">MTLKQEDLSVRDYVRKFERGCYFVPLIGGDAEEKLRHFVDGLRPTIKHDVRLAEPKDYRAAVDKVLRAEQDWKEIEEERQLKRQASQPRDQRQFKKQNFGPQRSQGQRPQYQKPPPSTTPKVDNKPECPKCHKNHAGEC</sequence>
<feature type="region of interest" description="Disordered" evidence="1">
    <location>
        <begin position="78"/>
        <end position="139"/>
    </location>
</feature>
<proteinExistence type="predicted"/>
<feature type="compositionally biased region" description="Basic and acidic residues" evidence="1">
    <location>
        <begin position="122"/>
        <end position="139"/>
    </location>
</feature>
<dbReference type="OrthoDB" id="1936908at2759"/>
<evidence type="ECO:0000313" key="2">
    <source>
        <dbReference type="EMBL" id="KZT76181.1"/>
    </source>
</evidence>
<keyword evidence="3" id="KW-1185">Reference proteome</keyword>
<dbReference type="Proteomes" id="UP000250235">
    <property type="component" value="Unassembled WGS sequence"/>
</dbReference>
<protein>
    <recommendedName>
        <fullName evidence="4">Retrotransposon gag domain-containing protein</fullName>
    </recommendedName>
</protein>
<evidence type="ECO:0000313" key="3">
    <source>
        <dbReference type="Proteomes" id="UP000250235"/>
    </source>
</evidence>
<accession>A0A2Z6ZTP0</accession>
<feature type="compositionally biased region" description="Polar residues" evidence="1">
    <location>
        <begin position="99"/>
        <end position="110"/>
    </location>
</feature>
<organism evidence="2 3">
    <name type="scientific">Dorcoceras hygrometricum</name>
    <dbReference type="NCBI Taxonomy" id="472368"/>
    <lineage>
        <taxon>Eukaryota</taxon>
        <taxon>Viridiplantae</taxon>
        <taxon>Streptophyta</taxon>
        <taxon>Embryophyta</taxon>
        <taxon>Tracheophyta</taxon>
        <taxon>Spermatophyta</taxon>
        <taxon>Magnoliopsida</taxon>
        <taxon>eudicotyledons</taxon>
        <taxon>Gunneridae</taxon>
        <taxon>Pentapetalae</taxon>
        <taxon>asterids</taxon>
        <taxon>lamiids</taxon>
        <taxon>Lamiales</taxon>
        <taxon>Gesneriaceae</taxon>
        <taxon>Didymocarpoideae</taxon>
        <taxon>Trichosporeae</taxon>
        <taxon>Loxocarpinae</taxon>
        <taxon>Dorcoceras</taxon>
    </lineage>
</organism>
<dbReference type="AlphaFoldDB" id="A0A2Z6ZTP0"/>
<reference evidence="2 3" key="1">
    <citation type="journal article" date="2015" name="Proc. Natl. Acad. Sci. U.S.A.">
        <title>The resurrection genome of Boea hygrometrica: A blueprint for survival of dehydration.</title>
        <authorList>
            <person name="Xiao L."/>
            <person name="Yang G."/>
            <person name="Zhang L."/>
            <person name="Yang X."/>
            <person name="Zhao S."/>
            <person name="Ji Z."/>
            <person name="Zhou Q."/>
            <person name="Hu M."/>
            <person name="Wang Y."/>
            <person name="Chen M."/>
            <person name="Xu Y."/>
            <person name="Jin H."/>
            <person name="Xiao X."/>
            <person name="Hu G."/>
            <person name="Bao F."/>
            <person name="Hu Y."/>
            <person name="Wan P."/>
            <person name="Li L."/>
            <person name="Deng X."/>
            <person name="Kuang T."/>
            <person name="Xiang C."/>
            <person name="Zhu J.K."/>
            <person name="Oliver M.J."/>
            <person name="He Y."/>
        </authorList>
    </citation>
    <scope>NUCLEOTIDE SEQUENCE [LARGE SCALE GENOMIC DNA]</scope>
    <source>
        <strain evidence="3">cv. XS01</strain>
    </source>
</reference>
<name>A0A2Z6ZTP0_9LAMI</name>
<dbReference type="EMBL" id="KV144898">
    <property type="protein sequence ID" value="KZT76181.1"/>
    <property type="molecule type" value="Genomic_DNA"/>
</dbReference>
<evidence type="ECO:0000256" key="1">
    <source>
        <dbReference type="SAM" id="MobiDB-lite"/>
    </source>
</evidence>
<gene>
    <name evidence="2" type="ORF">F511_46795</name>
</gene>